<dbReference type="Proteomes" id="UP000437862">
    <property type="component" value="Chromosome"/>
</dbReference>
<evidence type="ECO:0000256" key="3">
    <source>
        <dbReference type="ARBA" id="ARBA00022598"/>
    </source>
</evidence>
<evidence type="ECO:0000256" key="7">
    <source>
        <dbReference type="ARBA" id="ARBA00023146"/>
    </source>
</evidence>
<keyword evidence="6 9" id="KW-0648">Protein biosynthesis</keyword>
<dbReference type="CDD" id="cd00812">
    <property type="entry name" value="LeuRS_core"/>
    <property type="match status" value="1"/>
</dbReference>
<keyword evidence="18" id="KW-1185">Reference proteome</keyword>
<comment type="subcellular location">
    <subcellularLocation>
        <location evidence="9">Cytoplasm</location>
    </subcellularLocation>
</comment>
<keyword evidence="2 9" id="KW-0963">Cytoplasm</keyword>
<dbReference type="FunFam" id="1.10.730.10:FF:000003">
    <property type="entry name" value="Leucine--tRNA ligase"/>
    <property type="match status" value="1"/>
</dbReference>
<dbReference type="Gene3D" id="1.10.730.10">
    <property type="entry name" value="Isoleucyl-tRNA Synthetase, Domain 1"/>
    <property type="match status" value="1"/>
</dbReference>
<comment type="catalytic activity">
    <reaction evidence="8 9">
        <text>tRNA(Leu) + L-leucine + ATP = L-leucyl-tRNA(Leu) + AMP + diphosphate</text>
        <dbReference type="Rhea" id="RHEA:11688"/>
        <dbReference type="Rhea" id="RHEA-COMP:9613"/>
        <dbReference type="Rhea" id="RHEA-COMP:9622"/>
        <dbReference type="ChEBI" id="CHEBI:30616"/>
        <dbReference type="ChEBI" id="CHEBI:33019"/>
        <dbReference type="ChEBI" id="CHEBI:57427"/>
        <dbReference type="ChEBI" id="CHEBI:78442"/>
        <dbReference type="ChEBI" id="CHEBI:78494"/>
        <dbReference type="ChEBI" id="CHEBI:456215"/>
        <dbReference type="EC" id="6.1.1.4"/>
    </reaction>
</comment>
<comment type="similarity">
    <text evidence="1 9 10">Belongs to the class-I aminoacyl-tRNA synthetase family.</text>
</comment>
<dbReference type="InterPro" id="IPR025709">
    <property type="entry name" value="Leu_tRNA-synth_edit"/>
</dbReference>
<evidence type="ECO:0000313" key="17">
    <source>
        <dbReference type="Proteomes" id="UP000315112"/>
    </source>
</evidence>
<dbReference type="EC" id="6.1.1.4" evidence="9"/>
<evidence type="ECO:0000256" key="2">
    <source>
        <dbReference type="ARBA" id="ARBA00022490"/>
    </source>
</evidence>
<dbReference type="GO" id="GO:0005829">
    <property type="term" value="C:cytosol"/>
    <property type="evidence" value="ECO:0007669"/>
    <property type="project" value="TreeGrafter"/>
</dbReference>
<dbReference type="SUPFAM" id="SSF52374">
    <property type="entry name" value="Nucleotidylyl transferase"/>
    <property type="match status" value="1"/>
</dbReference>
<dbReference type="InterPro" id="IPR009008">
    <property type="entry name" value="Val/Leu/Ile-tRNA-synth_edit"/>
</dbReference>
<gene>
    <name evidence="9" type="primary">leuS</name>
    <name evidence="15" type="ORF">GO485_13490</name>
    <name evidence="16" type="ORF">IP92_02298</name>
</gene>
<dbReference type="Gene3D" id="3.90.740.10">
    <property type="entry name" value="Valyl/Leucyl/Isoleucyl-tRNA synthetase, editing domain"/>
    <property type="match status" value="1"/>
</dbReference>
<evidence type="ECO:0000313" key="16">
    <source>
        <dbReference type="EMBL" id="TWI48904.1"/>
    </source>
</evidence>
<evidence type="ECO:0000313" key="15">
    <source>
        <dbReference type="EMBL" id="QGZ39965.1"/>
    </source>
</evidence>
<evidence type="ECO:0000259" key="12">
    <source>
        <dbReference type="Pfam" id="PF08264"/>
    </source>
</evidence>
<dbReference type="PANTHER" id="PTHR43740">
    <property type="entry name" value="LEUCYL-TRNA SYNTHETASE"/>
    <property type="match status" value="1"/>
</dbReference>
<dbReference type="EMBL" id="CP046904">
    <property type="protein sequence ID" value="QGZ39965.1"/>
    <property type="molecule type" value="Genomic_DNA"/>
</dbReference>
<feature type="domain" description="Methionyl/Leucyl tRNA synthetase" evidence="13">
    <location>
        <begin position="41"/>
        <end position="174"/>
    </location>
</feature>
<evidence type="ECO:0000256" key="10">
    <source>
        <dbReference type="RuleBase" id="RU363035"/>
    </source>
</evidence>
<dbReference type="GO" id="GO:0002161">
    <property type="term" value="F:aminoacyl-tRNA deacylase activity"/>
    <property type="evidence" value="ECO:0007669"/>
    <property type="project" value="InterPro"/>
</dbReference>
<keyword evidence="3 9" id="KW-0436">Ligase</keyword>
<dbReference type="SUPFAM" id="SSF47323">
    <property type="entry name" value="Anticodon-binding domain of a subclass of class I aminoacyl-tRNA synthetases"/>
    <property type="match status" value="1"/>
</dbReference>
<dbReference type="EMBL" id="VLKW01000003">
    <property type="protein sequence ID" value="TWI48904.1"/>
    <property type="molecule type" value="Genomic_DNA"/>
</dbReference>
<dbReference type="InterPro" id="IPR002300">
    <property type="entry name" value="aa-tRNA-synth_Ia"/>
</dbReference>
<dbReference type="Proteomes" id="UP000315112">
    <property type="component" value="Unassembled WGS sequence"/>
</dbReference>
<proteinExistence type="inferred from homology"/>
<dbReference type="PROSITE" id="PS00178">
    <property type="entry name" value="AA_TRNA_LIGASE_I"/>
    <property type="match status" value="1"/>
</dbReference>
<reference evidence="16" key="2">
    <citation type="submission" date="2019-07" db="EMBL/GenBank/DDBJ databases">
        <authorList>
            <person name="Whitman W."/>
            <person name="Huntemann M."/>
            <person name="Clum A."/>
            <person name="Pillay M."/>
            <person name="Palaniappan K."/>
            <person name="Varghese N."/>
            <person name="Mikhailova N."/>
            <person name="Stamatis D."/>
            <person name="Reddy T."/>
            <person name="Daum C."/>
            <person name="Shapiro N."/>
            <person name="Ivanova N."/>
            <person name="Kyrpides N."/>
            <person name="Woyke T."/>
        </authorList>
    </citation>
    <scope>NUCLEOTIDE SEQUENCE</scope>
    <source>
        <strain evidence="16">CGMCC 1.10685</strain>
    </source>
</reference>
<evidence type="ECO:0000256" key="1">
    <source>
        <dbReference type="ARBA" id="ARBA00005594"/>
    </source>
</evidence>
<evidence type="ECO:0000256" key="4">
    <source>
        <dbReference type="ARBA" id="ARBA00022741"/>
    </source>
</evidence>
<keyword evidence="4 9" id="KW-0547">Nucleotide-binding</keyword>
<dbReference type="Pfam" id="PF08264">
    <property type="entry name" value="Anticodon_1"/>
    <property type="match status" value="1"/>
</dbReference>
<evidence type="ECO:0000259" key="13">
    <source>
        <dbReference type="Pfam" id="PF09334"/>
    </source>
</evidence>
<dbReference type="PANTHER" id="PTHR43740:SF2">
    <property type="entry name" value="LEUCINE--TRNA LIGASE, MITOCHONDRIAL"/>
    <property type="match status" value="1"/>
</dbReference>
<keyword evidence="7 9" id="KW-0030">Aminoacyl-tRNA synthetase</keyword>
<dbReference type="FunFam" id="3.40.50.620:FF:000003">
    <property type="entry name" value="Leucine--tRNA ligase"/>
    <property type="match status" value="1"/>
</dbReference>
<feature type="domain" description="Methionyl/Valyl/Leucyl/Isoleucyl-tRNA synthetase anticodon-binding" evidence="12">
    <location>
        <begin position="719"/>
        <end position="845"/>
    </location>
</feature>
<name>A0A562PWV3_9BURK</name>
<evidence type="ECO:0000256" key="6">
    <source>
        <dbReference type="ARBA" id="ARBA00022917"/>
    </source>
</evidence>
<dbReference type="HAMAP" id="MF_00049_B">
    <property type="entry name" value="Leu_tRNA_synth_B"/>
    <property type="match status" value="1"/>
</dbReference>
<dbReference type="GO" id="GO:0004823">
    <property type="term" value="F:leucine-tRNA ligase activity"/>
    <property type="evidence" value="ECO:0007669"/>
    <property type="project" value="UniProtKB-UniRule"/>
</dbReference>
<evidence type="ECO:0000256" key="9">
    <source>
        <dbReference type="HAMAP-Rule" id="MF_00049"/>
    </source>
</evidence>
<protein>
    <recommendedName>
        <fullName evidence="9">Leucine--tRNA ligase</fullName>
        <ecNumber evidence="9">6.1.1.4</ecNumber>
    </recommendedName>
    <alternativeName>
        <fullName evidence="9">Leucyl-tRNA synthetase</fullName>
        <shortName evidence="9">LeuRS</shortName>
    </alternativeName>
</protein>
<dbReference type="PRINTS" id="PR00985">
    <property type="entry name" value="TRNASYNTHLEU"/>
</dbReference>
<organism evidence="16 17">
    <name type="scientific">Pseudoduganella flava</name>
    <dbReference type="NCBI Taxonomy" id="871742"/>
    <lineage>
        <taxon>Bacteria</taxon>
        <taxon>Pseudomonadati</taxon>
        <taxon>Pseudomonadota</taxon>
        <taxon>Betaproteobacteria</taxon>
        <taxon>Burkholderiales</taxon>
        <taxon>Oxalobacteraceae</taxon>
        <taxon>Telluria group</taxon>
        <taxon>Pseudoduganella</taxon>
    </lineage>
</organism>
<dbReference type="AlphaFoldDB" id="A0A562PWV3"/>
<accession>A0A562PWV3</accession>
<dbReference type="InterPro" id="IPR015413">
    <property type="entry name" value="Methionyl/Leucyl_tRNA_Synth"/>
</dbReference>
<dbReference type="Pfam" id="PF00133">
    <property type="entry name" value="tRNA-synt_1"/>
    <property type="match status" value="2"/>
</dbReference>
<dbReference type="InterPro" id="IPR001412">
    <property type="entry name" value="aa-tRNA-synth_I_CS"/>
</dbReference>
<feature type="domain" description="Leucyl-tRNA synthetase editing" evidence="14">
    <location>
        <begin position="226"/>
        <end position="418"/>
    </location>
</feature>
<reference evidence="15 18" key="3">
    <citation type="submission" date="2019-12" db="EMBL/GenBank/DDBJ databases">
        <title>Draft Genome Sequences of Six Type Strains of the Genus Massilia.</title>
        <authorList>
            <person name="Miess H."/>
            <person name="Frediansyah A."/>
            <person name="Goeker M."/>
            <person name="Gross H."/>
        </authorList>
    </citation>
    <scope>NUCLEOTIDE SEQUENCE [LARGE SCALE GENOMIC DNA]</scope>
    <source>
        <strain evidence="15 18">DSM 26639</strain>
    </source>
</reference>
<dbReference type="OrthoDB" id="9810365at2"/>
<dbReference type="Gene3D" id="3.10.20.590">
    <property type="match status" value="1"/>
</dbReference>
<dbReference type="FunFam" id="3.10.20.590:FF:000001">
    <property type="entry name" value="Leucine--tRNA ligase"/>
    <property type="match status" value="1"/>
</dbReference>
<feature type="binding site" evidence="9">
    <location>
        <position position="640"/>
    </location>
    <ligand>
        <name>ATP</name>
        <dbReference type="ChEBI" id="CHEBI:30616"/>
    </ligand>
</feature>
<feature type="short sequence motif" description="'HIGH' region" evidence="9">
    <location>
        <begin position="45"/>
        <end position="55"/>
    </location>
</feature>
<dbReference type="FunFam" id="3.90.740.10:FF:000012">
    <property type="entry name" value="Leucine--tRNA ligase"/>
    <property type="match status" value="1"/>
</dbReference>
<dbReference type="SUPFAM" id="SSF50677">
    <property type="entry name" value="ValRS/IleRS/LeuRS editing domain"/>
    <property type="match status" value="1"/>
</dbReference>
<feature type="short sequence motif" description="'KMSKS' region" evidence="9">
    <location>
        <begin position="637"/>
        <end position="641"/>
    </location>
</feature>
<evidence type="ECO:0000313" key="18">
    <source>
        <dbReference type="Proteomes" id="UP000437862"/>
    </source>
</evidence>
<dbReference type="Pfam" id="PF09334">
    <property type="entry name" value="tRNA-synt_1g"/>
    <property type="match status" value="1"/>
</dbReference>
<dbReference type="Pfam" id="PF13603">
    <property type="entry name" value="tRNA-synt_1_2"/>
    <property type="match status" value="1"/>
</dbReference>
<dbReference type="GO" id="GO:0006429">
    <property type="term" value="P:leucyl-tRNA aminoacylation"/>
    <property type="evidence" value="ECO:0007669"/>
    <property type="project" value="UniProtKB-UniRule"/>
</dbReference>
<dbReference type="Gene3D" id="2.20.28.290">
    <property type="match status" value="1"/>
</dbReference>
<evidence type="ECO:0000256" key="8">
    <source>
        <dbReference type="ARBA" id="ARBA00047469"/>
    </source>
</evidence>
<dbReference type="RefSeq" id="WP_145874672.1">
    <property type="nucleotide sequence ID" value="NZ_CP046904.1"/>
</dbReference>
<dbReference type="InterPro" id="IPR013155">
    <property type="entry name" value="M/V/L/I-tRNA-synth_anticd-bd"/>
</dbReference>
<reference evidence="16 17" key="1">
    <citation type="journal article" date="2015" name="Stand. Genomic Sci.">
        <title>Genomic Encyclopedia of Bacterial and Archaeal Type Strains, Phase III: the genomes of soil and plant-associated and newly described type strains.</title>
        <authorList>
            <person name="Whitman W.B."/>
            <person name="Woyke T."/>
            <person name="Klenk H.P."/>
            <person name="Zhou Y."/>
            <person name="Lilburn T.G."/>
            <person name="Beck B.J."/>
            <person name="De Vos P."/>
            <person name="Vandamme P."/>
            <person name="Eisen J.A."/>
            <person name="Garrity G."/>
            <person name="Hugenholtz P."/>
            <person name="Kyrpides N.C."/>
        </authorList>
    </citation>
    <scope>NUCLEOTIDE SEQUENCE [LARGE SCALE GENOMIC DNA]</scope>
    <source>
        <strain evidence="16 17">CGMCC 1.10685</strain>
    </source>
</reference>
<evidence type="ECO:0000259" key="14">
    <source>
        <dbReference type="Pfam" id="PF13603"/>
    </source>
</evidence>
<dbReference type="InterPro" id="IPR014729">
    <property type="entry name" value="Rossmann-like_a/b/a_fold"/>
</dbReference>
<evidence type="ECO:0000259" key="11">
    <source>
        <dbReference type="Pfam" id="PF00133"/>
    </source>
</evidence>
<sequence>MQDKYSPADVEKAAQSHWKAIDAYKAVENDPRFPKGKYYACSMLPYPSGKLHMGHVRNYTINDVMYRYLRMNGYNVLMPMGWDAFGMPAENAAMANNVPPAQWTYSNIAHMRSQMEMMGLAIDWSREMTACKPEYYKWNQWMFLKMLEKGIIYKKTGTVNWDPVDQTVLANEQVVDGRGWRSGALIEKREIPMYYARITDYAEELLDFVDNKLPGWPERVRIMQSNWIGKSTGVRFAFPHQIKGDDGALIGDGKMFVFTTRPDTIMGVTFCAVAAEHPIATHAAKNNAELQAFIAECKMGSVIEADMATMEKKGMPTGLFVTHPLTNEQVEVWVGNYVLITYGDGAVMGVPAHDERDFAFAKKYNLPIKQVITTADNKEYSLDAWQEWYGDKEASIVTNSGKYDGLRYAEAVDAVAADMAALGLGEKKVTFRLRDWGISRQRYWGTPIPMINCADCGSVPVPYEDLPVVLPEDCVPDGTGNPLNKHEAFLKCDCPKCGKPARRETDTMDTFVDSSWYYMRYTSPGSNDAMVDTRNDYWMPMEQYIGGIEHAVLHLLYARFWTKVMRDFGLVKFDEPFVNLLTQGMVLNETYYREDAAGKKTWYNPADVELTTDDKGRPVSALLKEDGQPVSIGGTEKMSKSKNNGIDPQAQIEQYGADTARLFTMFASPPEQTLEWSGSGVEGANRFLRRVWAYAYAQKDRIAAAGATVTANASTDAGKTLRRELHKVLQQADYDLKRIQYNTVVSACMKMLNTLESAKLDDSAESSAVISEGLSIFLRLLNPVAPHITHVLWAELGYAAANKDILDTAWPQVDPAALEQSEIEMMIQVNGKLRGSVKVPKAADKAAIEAAALAEESVRKFIEGTPKKVIVVPGKLVNIVV</sequence>
<dbReference type="NCBIfam" id="TIGR00396">
    <property type="entry name" value="leuS_bact"/>
    <property type="match status" value="1"/>
</dbReference>
<dbReference type="GO" id="GO:0005524">
    <property type="term" value="F:ATP binding"/>
    <property type="evidence" value="ECO:0007669"/>
    <property type="project" value="UniProtKB-UniRule"/>
</dbReference>
<feature type="domain" description="Aminoacyl-tRNA synthetase class Ia" evidence="11">
    <location>
        <begin position="636"/>
        <end position="676"/>
    </location>
</feature>
<dbReference type="InterPro" id="IPR002302">
    <property type="entry name" value="Leu-tRNA-ligase"/>
</dbReference>
<dbReference type="Gene3D" id="3.40.50.620">
    <property type="entry name" value="HUPs"/>
    <property type="match status" value="2"/>
</dbReference>
<dbReference type="CDD" id="cd07958">
    <property type="entry name" value="Anticodon_Ia_Leu_BEm"/>
    <property type="match status" value="1"/>
</dbReference>
<evidence type="ECO:0000256" key="5">
    <source>
        <dbReference type="ARBA" id="ARBA00022840"/>
    </source>
</evidence>
<feature type="domain" description="Aminoacyl-tRNA synthetase class Ia" evidence="11">
    <location>
        <begin position="433"/>
        <end position="589"/>
    </location>
</feature>
<dbReference type="InterPro" id="IPR009080">
    <property type="entry name" value="tRNAsynth_Ia_anticodon-bd"/>
</dbReference>
<dbReference type="FunFam" id="3.40.50.620:FF:000056">
    <property type="entry name" value="Leucine--tRNA ligase"/>
    <property type="match status" value="1"/>
</dbReference>
<keyword evidence="5 9" id="KW-0067">ATP-binding</keyword>
<dbReference type="FunFam" id="2.20.28.290:FF:000001">
    <property type="entry name" value="Leucine--tRNA ligase"/>
    <property type="match status" value="1"/>
</dbReference>